<keyword evidence="2" id="KW-1185">Reference proteome</keyword>
<dbReference type="Proteomes" id="UP000663722">
    <property type="component" value="Chromosome"/>
</dbReference>
<sequence length="55" mass="6384">MTVIINIHRTDENLSFVWLLSFSHSYVKYGSCLVLEKALPIFVITQCSSFLTRFD</sequence>
<organism evidence="1 2">
    <name type="scientific">Desulfonema magnum</name>
    <dbReference type="NCBI Taxonomy" id="45655"/>
    <lineage>
        <taxon>Bacteria</taxon>
        <taxon>Pseudomonadati</taxon>
        <taxon>Thermodesulfobacteriota</taxon>
        <taxon>Desulfobacteria</taxon>
        <taxon>Desulfobacterales</taxon>
        <taxon>Desulfococcaceae</taxon>
        <taxon>Desulfonema</taxon>
    </lineage>
</organism>
<gene>
    <name evidence="1" type="ORF">dnm_011330</name>
</gene>
<proteinExistence type="predicted"/>
<dbReference type="AlphaFoldDB" id="A0A975BGZ9"/>
<protein>
    <submittedName>
        <fullName evidence="1">Uncharacterized protein</fullName>
    </submittedName>
</protein>
<dbReference type="EMBL" id="CP061800">
    <property type="protein sequence ID" value="QTA85128.1"/>
    <property type="molecule type" value="Genomic_DNA"/>
</dbReference>
<name>A0A975BGZ9_9BACT</name>
<evidence type="ECO:0000313" key="2">
    <source>
        <dbReference type="Proteomes" id="UP000663722"/>
    </source>
</evidence>
<dbReference type="KEGG" id="dmm:dnm_011330"/>
<accession>A0A975BGZ9</accession>
<reference evidence="1" key="1">
    <citation type="journal article" date="2021" name="Microb. Physiol.">
        <title>Proteogenomic Insights into the Physiology of Marine, Sulfate-Reducing, Filamentous Desulfonema limicola and Desulfonema magnum.</title>
        <authorList>
            <person name="Schnaars V."/>
            <person name="Wohlbrand L."/>
            <person name="Scheve S."/>
            <person name="Hinrichs C."/>
            <person name="Reinhardt R."/>
            <person name="Rabus R."/>
        </authorList>
    </citation>
    <scope>NUCLEOTIDE SEQUENCE</scope>
    <source>
        <strain evidence="1">4be13</strain>
    </source>
</reference>
<evidence type="ECO:0000313" key="1">
    <source>
        <dbReference type="EMBL" id="QTA85128.1"/>
    </source>
</evidence>